<accession>A0A0G4K7H7</accession>
<feature type="coiled-coil region" evidence="1">
    <location>
        <begin position="305"/>
        <end position="342"/>
    </location>
</feature>
<evidence type="ECO:0000313" key="3">
    <source>
        <dbReference type="EMBL" id="CRF33243.1"/>
    </source>
</evidence>
<organism evidence="3 4">
    <name type="scientific">Brachyspira suanatina</name>
    <dbReference type="NCBI Taxonomy" id="381802"/>
    <lineage>
        <taxon>Bacteria</taxon>
        <taxon>Pseudomonadati</taxon>
        <taxon>Spirochaetota</taxon>
        <taxon>Spirochaetia</taxon>
        <taxon>Brachyspirales</taxon>
        <taxon>Brachyspiraceae</taxon>
        <taxon>Brachyspira</taxon>
    </lineage>
</organism>
<keyword evidence="1" id="KW-0175">Coiled coil</keyword>
<sequence length="343" mass="40839">MKKILILFIMIFTILISCSKQIDKSTIVNVVSSISSVNVVIGNTVDYEVRILSKNNIEYNFEDLSFDDRDNKCRIISVENKTIDSGEYKERIIKYKLGFYDVGQFVVYPFKISYNYNNEYKELNGEDITILVYPFSDGETLPPMKGTIGIPMPKYVWLFVVLIVFAIIGIIILIFAVVKYIERKFNEKINIKEDTEALNALKLVDCNTYYNESKYAEYYFELTFIFKRYLTKRFRFNIEDMTTSEINQLFKENVFNESEYIIKMFEESDYVKFARQIPELQIMQKDYDFCVDYIVKNGNLYTALKLEEKENKKIRKEEKKRLRKELKEQKKLQKKMEHLQENS</sequence>
<evidence type="ECO:0000256" key="2">
    <source>
        <dbReference type="SAM" id="Phobius"/>
    </source>
</evidence>
<keyword evidence="2" id="KW-0812">Transmembrane</keyword>
<reference evidence="4" key="1">
    <citation type="submission" date="2015-04" db="EMBL/GenBank/DDBJ databases">
        <authorList>
            <person name="Mushtaq Mamoona"/>
        </authorList>
    </citation>
    <scope>NUCLEOTIDE SEQUENCE [LARGE SCALE GENOMIC DNA]</scope>
    <source>
        <strain evidence="4">AN4859/03</strain>
    </source>
</reference>
<evidence type="ECO:0000313" key="4">
    <source>
        <dbReference type="Proteomes" id="UP000043763"/>
    </source>
</evidence>
<dbReference type="RefSeq" id="WP_048594450.1">
    <property type="nucleotide sequence ID" value="NZ_CVLB01000001.1"/>
</dbReference>
<dbReference type="Proteomes" id="UP000043763">
    <property type="component" value="Unassembled WGS sequence"/>
</dbReference>
<gene>
    <name evidence="3" type="ORF">BRSU_1319</name>
</gene>
<name>A0A0G4K7H7_9SPIR</name>
<protein>
    <submittedName>
        <fullName evidence="3">Uncharacterized protein</fullName>
    </submittedName>
</protein>
<evidence type="ECO:0000256" key="1">
    <source>
        <dbReference type="SAM" id="Coils"/>
    </source>
</evidence>
<keyword evidence="4" id="KW-1185">Reference proteome</keyword>
<dbReference type="OrthoDB" id="306947at2"/>
<feature type="transmembrane region" description="Helical" evidence="2">
    <location>
        <begin position="155"/>
        <end position="178"/>
    </location>
</feature>
<dbReference type="PROSITE" id="PS51257">
    <property type="entry name" value="PROKAR_LIPOPROTEIN"/>
    <property type="match status" value="1"/>
</dbReference>
<keyword evidence="2" id="KW-1133">Transmembrane helix</keyword>
<keyword evidence="2" id="KW-0472">Membrane</keyword>
<dbReference type="AlphaFoldDB" id="A0A0G4K7H7"/>
<dbReference type="EMBL" id="CVLB01000001">
    <property type="protein sequence ID" value="CRF33243.1"/>
    <property type="molecule type" value="Genomic_DNA"/>
</dbReference>
<proteinExistence type="predicted"/>